<sequence length="465" mass="51781">MTRIGVLNVRGAMPHYEQLPFNVYVDKPGIIRKLDALILPPGTLVESQVLTRYDWIKREVWDFAENGGVIIGVCSGAQLLSRAVNLNVKGLPGYAEGLGILDITFEPLIVTGPVKVRITNETWITRDLLNTELHGWQAHTYGKANVETSNTWVVGVSLVSRYNYRNAKIEIPTLMVSRRYRVFGTMVHGLLGSGSPLTRNLFHEIGITDKGEIKNYYRVINTNGWKRKRDAHVNPRIITITSTMTGEGKTLITSALAYCLSRTGHYVGVAKLGGDIRDLHPGLYILGKPFKPWMSIRMRWGSRALGWFDWQRTLGKAVEIGLDTLLVEGVMGLLTGSSRRPKRGFSSTLDFIRQVNTDVVLIASAHYDGVEGALLRLRTNIDLLNKISKGPGVVVLNNAYHGIHEDRALRQFKTAINKLGISLFVVDSLMISSKPEELIDLEDYRDSAIKVSGNLCDAFINVLSK</sequence>
<proteinExistence type="predicted"/>
<feature type="domain" description="CobB/CobQ-like glutamine amidotransferase" evidence="2">
    <location>
        <begin position="32"/>
        <end position="193"/>
    </location>
</feature>
<protein>
    <submittedName>
        <fullName evidence="4">Cobyrinic acid a,c-diamide synthase</fullName>
    </submittedName>
</protein>
<accession>A0A830EFU0</accession>
<dbReference type="SUPFAM" id="SSF52540">
    <property type="entry name" value="P-loop containing nucleoside triphosphate hydrolases"/>
    <property type="match status" value="1"/>
</dbReference>
<gene>
    <name evidence="4" type="ORF">GCM10007112_17410</name>
    <name evidence="3" type="ORF">Vsou_02370</name>
</gene>
<dbReference type="SUPFAM" id="SSF52317">
    <property type="entry name" value="Class I glutamine amidotransferase-like"/>
    <property type="match status" value="1"/>
</dbReference>
<dbReference type="EMBL" id="AP026830">
    <property type="protein sequence ID" value="BDR91144.1"/>
    <property type="molecule type" value="Genomic_DNA"/>
</dbReference>
<dbReference type="PANTHER" id="PTHR43873:SF2">
    <property type="entry name" value="COBYRIC ACID SYNTHASE"/>
    <property type="match status" value="1"/>
</dbReference>
<organism evidence="4 5">
    <name type="scientific">Vulcanisaeta souniana JCM 11219</name>
    <dbReference type="NCBI Taxonomy" id="1293586"/>
    <lineage>
        <taxon>Archaea</taxon>
        <taxon>Thermoproteota</taxon>
        <taxon>Thermoprotei</taxon>
        <taxon>Thermoproteales</taxon>
        <taxon>Thermoproteaceae</taxon>
        <taxon>Vulcanisaeta</taxon>
    </lineage>
</organism>
<dbReference type="InterPro" id="IPR029062">
    <property type="entry name" value="Class_I_gatase-like"/>
</dbReference>
<dbReference type="InterPro" id="IPR027417">
    <property type="entry name" value="P-loop_NTPase"/>
</dbReference>
<keyword evidence="1" id="KW-0315">Glutamine amidotransferase</keyword>
<dbReference type="Pfam" id="PF07685">
    <property type="entry name" value="GATase_3"/>
    <property type="match status" value="1"/>
</dbReference>
<dbReference type="OrthoDB" id="26717at2157"/>
<name>A0A830EFU0_9CREN</name>
<reference evidence="3" key="4">
    <citation type="journal article" date="2023" name="Microbiol. Resour. Announc.">
        <title>Complete Genome Sequence of Vulcanisaeta souniana Strain IC-059, a Hyperthermophilic Archaeon Isolated from Hot Spring Water in Japan.</title>
        <authorList>
            <person name="Kato S."/>
            <person name="Itoh T."/>
            <person name="Wu L."/>
            <person name="Ma J."/>
            <person name="Ohkuma M."/>
        </authorList>
    </citation>
    <scope>NUCLEOTIDE SEQUENCE</scope>
    <source>
        <strain evidence="3">JCM 11219</strain>
    </source>
</reference>
<dbReference type="GeneID" id="76205787"/>
<keyword evidence="6" id="KW-1185">Reference proteome</keyword>
<dbReference type="Proteomes" id="UP001060771">
    <property type="component" value="Chromosome"/>
</dbReference>
<dbReference type="Gene3D" id="3.40.50.880">
    <property type="match status" value="1"/>
</dbReference>
<dbReference type="GO" id="GO:0042242">
    <property type="term" value="F:cobyrinic acid a,c-diamide synthase activity"/>
    <property type="evidence" value="ECO:0007669"/>
    <property type="project" value="InterPro"/>
</dbReference>
<dbReference type="InterPro" id="IPR011698">
    <property type="entry name" value="GATase_3"/>
</dbReference>
<dbReference type="AlphaFoldDB" id="A0A830EFU0"/>
<dbReference type="PANTHER" id="PTHR43873">
    <property type="entry name" value="COBYRINATE A,C-DIAMIDE SYNTHASE"/>
    <property type="match status" value="1"/>
</dbReference>
<dbReference type="Gene3D" id="3.40.50.300">
    <property type="entry name" value="P-loop containing nucleotide triphosphate hydrolases"/>
    <property type="match status" value="1"/>
</dbReference>
<evidence type="ECO:0000259" key="2">
    <source>
        <dbReference type="Pfam" id="PF07685"/>
    </source>
</evidence>
<dbReference type="EMBL" id="BMNM01000007">
    <property type="protein sequence ID" value="GGI81172.1"/>
    <property type="molecule type" value="Genomic_DNA"/>
</dbReference>
<evidence type="ECO:0000313" key="6">
    <source>
        <dbReference type="Proteomes" id="UP001060771"/>
    </source>
</evidence>
<evidence type="ECO:0000313" key="3">
    <source>
        <dbReference type="EMBL" id="BDR91144.1"/>
    </source>
</evidence>
<dbReference type="RefSeq" id="WP_188603598.1">
    <property type="nucleotide sequence ID" value="NZ_AP026830.1"/>
</dbReference>
<reference evidence="4" key="2">
    <citation type="submission" date="2020-09" db="EMBL/GenBank/DDBJ databases">
        <authorList>
            <person name="Sun Q."/>
            <person name="Ohkuma M."/>
        </authorList>
    </citation>
    <scope>NUCLEOTIDE SEQUENCE</scope>
    <source>
        <strain evidence="4">JCM 11219</strain>
    </source>
</reference>
<reference evidence="6" key="3">
    <citation type="submission" date="2022-09" db="EMBL/GenBank/DDBJ databases">
        <title>Complete genome sequence of Vulcanisaeta souniana.</title>
        <authorList>
            <person name="Kato S."/>
            <person name="Itoh T."/>
            <person name="Ohkuma M."/>
        </authorList>
    </citation>
    <scope>NUCLEOTIDE SEQUENCE [LARGE SCALE GENOMIC DNA]</scope>
    <source>
        <strain evidence="6">JCM 11219</strain>
    </source>
</reference>
<dbReference type="Proteomes" id="UP000657075">
    <property type="component" value="Unassembled WGS sequence"/>
</dbReference>
<evidence type="ECO:0000313" key="5">
    <source>
        <dbReference type="Proteomes" id="UP000657075"/>
    </source>
</evidence>
<dbReference type="InterPro" id="IPR004484">
    <property type="entry name" value="CbiA/CobB_synth"/>
</dbReference>
<evidence type="ECO:0000313" key="4">
    <source>
        <dbReference type="EMBL" id="GGI81172.1"/>
    </source>
</evidence>
<evidence type="ECO:0000256" key="1">
    <source>
        <dbReference type="ARBA" id="ARBA00022962"/>
    </source>
</evidence>
<reference evidence="4" key="1">
    <citation type="journal article" date="2014" name="Int. J. Syst. Evol. Microbiol.">
        <title>Complete genome sequence of Corynebacterium casei LMG S-19264T (=DSM 44701T), isolated from a smear-ripened cheese.</title>
        <authorList>
            <consortium name="US DOE Joint Genome Institute (JGI-PGF)"/>
            <person name="Walter F."/>
            <person name="Albersmeier A."/>
            <person name="Kalinowski J."/>
            <person name="Ruckert C."/>
        </authorList>
    </citation>
    <scope>NUCLEOTIDE SEQUENCE</scope>
    <source>
        <strain evidence="4">JCM 11219</strain>
    </source>
</reference>